<protein>
    <submittedName>
        <fullName evidence="2">Uncharacterized protein</fullName>
    </submittedName>
</protein>
<accession>A0A2S0UPX1</accession>
<keyword evidence="1" id="KW-0812">Transmembrane</keyword>
<feature type="transmembrane region" description="Helical" evidence="1">
    <location>
        <begin position="81"/>
        <end position="103"/>
    </location>
</feature>
<keyword evidence="1" id="KW-0472">Membrane</keyword>
<dbReference type="AlphaFoldDB" id="A0A2S0UPX1"/>
<organism evidence="2 3">
    <name type="scientific">Paragemmobacter aquarius</name>
    <dbReference type="NCBI Taxonomy" id="2169400"/>
    <lineage>
        <taxon>Bacteria</taxon>
        <taxon>Pseudomonadati</taxon>
        <taxon>Pseudomonadota</taxon>
        <taxon>Alphaproteobacteria</taxon>
        <taxon>Rhodobacterales</taxon>
        <taxon>Paracoccaceae</taxon>
        <taxon>Paragemmobacter</taxon>
    </lineage>
</organism>
<gene>
    <name evidence="2" type="ORF">HYN69_16225</name>
</gene>
<reference evidence="2 3" key="1">
    <citation type="submission" date="2018-04" db="EMBL/GenBank/DDBJ databases">
        <title>Genome sequencing of Gemmobacter.</title>
        <authorList>
            <person name="Yi H."/>
            <person name="Baek M.-G."/>
        </authorList>
    </citation>
    <scope>NUCLEOTIDE SEQUENCE [LARGE SCALE GENOMIC DNA]</scope>
    <source>
        <strain evidence="2 3">HYN0069</strain>
    </source>
</reference>
<proteinExistence type="predicted"/>
<name>A0A2S0UPX1_9RHOB</name>
<evidence type="ECO:0000313" key="3">
    <source>
        <dbReference type="Proteomes" id="UP000244496"/>
    </source>
</evidence>
<dbReference type="KEGG" id="geh:HYN69_16225"/>
<evidence type="ECO:0000313" key="2">
    <source>
        <dbReference type="EMBL" id="AWB49845.1"/>
    </source>
</evidence>
<feature type="transmembrane region" description="Helical" evidence="1">
    <location>
        <begin position="38"/>
        <end position="61"/>
    </location>
</feature>
<evidence type="ECO:0000256" key="1">
    <source>
        <dbReference type="SAM" id="Phobius"/>
    </source>
</evidence>
<sequence length="128" mass="13930">MEAFGLSNTILPVAVLLALAVFVPVLTVSSPVMTQQALALGMLAAIGLVLLFASLLFAELYRREGNDIVIAFLGDPLGRSVFFVSRALMSGMFWGPIIAFVWFGRAIEVERRKGEAKVRAKVYGEKPQ</sequence>
<keyword evidence="1" id="KW-1133">Transmembrane helix</keyword>
<dbReference type="Proteomes" id="UP000244496">
    <property type="component" value="Chromosome"/>
</dbReference>
<feature type="transmembrane region" description="Helical" evidence="1">
    <location>
        <begin position="6"/>
        <end position="26"/>
    </location>
</feature>
<keyword evidence="3" id="KW-1185">Reference proteome</keyword>
<dbReference type="EMBL" id="CP028918">
    <property type="protein sequence ID" value="AWB49845.1"/>
    <property type="molecule type" value="Genomic_DNA"/>
</dbReference>